<evidence type="ECO:0000313" key="3">
    <source>
        <dbReference type="Proteomes" id="UP000235945"/>
    </source>
</evidence>
<accession>A0A2N8NZ92</accession>
<evidence type="ECO:0000313" key="2">
    <source>
        <dbReference type="EMBL" id="PNE34096.1"/>
    </source>
</evidence>
<organism evidence="2 3">
    <name type="scientific">Streptomyces eurocidicus</name>
    <name type="common">Streptoverticillium eurocidicus</name>
    <dbReference type="NCBI Taxonomy" id="66423"/>
    <lineage>
        <taxon>Bacteria</taxon>
        <taxon>Bacillati</taxon>
        <taxon>Actinomycetota</taxon>
        <taxon>Actinomycetes</taxon>
        <taxon>Kitasatosporales</taxon>
        <taxon>Streptomycetaceae</taxon>
        <taxon>Streptomyces</taxon>
    </lineage>
</organism>
<gene>
    <name evidence="2" type="ORF">AF335_05350</name>
    <name evidence="1" type="ORF">FHS36_004241</name>
</gene>
<name>A0A2N8NZ92_STREU</name>
<reference evidence="2" key="1">
    <citation type="submission" date="2015-07" db="EMBL/GenBank/DDBJ databases">
        <authorList>
            <person name="Noorani M."/>
        </authorList>
    </citation>
    <scope>NUCLEOTIDE SEQUENCE [LARGE SCALE GENOMIC DNA]</scope>
    <source>
        <strain evidence="2">ATCC 27428</strain>
    </source>
</reference>
<dbReference type="InterPro" id="IPR032710">
    <property type="entry name" value="NTF2-like_dom_sf"/>
</dbReference>
<evidence type="ECO:0000313" key="1">
    <source>
        <dbReference type="EMBL" id="MBB5120792.1"/>
    </source>
</evidence>
<comment type="caution">
    <text evidence="2">The sequence shown here is derived from an EMBL/GenBank/DDBJ whole genome shotgun (WGS) entry which is preliminary data.</text>
</comment>
<reference evidence="1 4" key="3">
    <citation type="submission" date="2020-08" db="EMBL/GenBank/DDBJ databases">
        <title>Genomic Encyclopedia of Type Strains, Phase III (KMG-III): the genomes of soil and plant-associated and newly described type strains.</title>
        <authorList>
            <person name="Whitman W."/>
        </authorList>
    </citation>
    <scope>NUCLEOTIDE SEQUENCE [LARGE SCALE GENOMIC DNA]</scope>
    <source>
        <strain evidence="1 4">CECT 3259</strain>
    </source>
</reference>
<dbReference type="InterPro" id="IPR009959">
    <property type="entry name" value="Cyclase_SnoaL-like"/>
</dbReference>
<dbReference type="Gene3D" id="3.10.450.50">
    <property type="match status" value="1"/>
</dbReference>
<dbReference type="PANTHER" id="PTHR38436:SF1">
    <property type="entry name" value="ESTER CYCLASE"/>
    <property type="match status" value="1"/>
</dbReference>
<dbReference type="Pfam" id="PF07366">
    <property type="entry name" value="SnoaL"/>
    <property type="match status" value="1"/>
</dbReference>
<dbReference type="RefSeq" id="WP_102917139.1">
    <property type="nucleotide sequence ID" value="NZ_JACHJF010000014.1"/>
</dbReference>
<sequence>MAFLQLIDCKTRRYDDMDRLMDRWLELTEGKRTATHSVVGRDRARSDHYVEIVEFPSYEAAMRNSGLPETDRVFAEMAALCDGVPTFTDLDVVRDEQLCKATARRFFEDVAVGGDLALVDELFTADYRDHDIAKTEDTTVGSDVIKQDVAGWRAAFDFGFTLHDQLAEGDRVATRWTWRGTHHGDFMGLAATGRVGEMEGVTVFSFRDGRISEGWWTYDLLALLRALDVVQL</sequence>
<dbReference type="GO" id="GO:0016853">
    <property type="term" value="F:isomerase activity"/>
    <property type="evidence" value="ECO:0007669"/>
    <property type="project" value="UniProtKB-KW"/>
</dbReference>
<reference evidence="3" key="2">
    <citation type="submission" date="2015-07" db="EMBL/GenBank/DDBJ databases">
        <authorList>
            <person name="Graham D.E."/>
            <person name="Giannone R.J."/>
            <person name="Gulvik C.A."/>
            <person name="Hettich R.L."/>
            <person name="Klingeman D.M."/>
            <person name="Mahan K.M."/>
            <person name="Parry R.J."/>
            <person name="Spain J.C."/>
        </authorList>
    </citation>
    <scope>NUCLEOTIDE SEQUENCE [LARGE SCALE GENOMIC DNA]</scope>
    <source>
        <strain evidence="3">ATCC 27428</strain>
    </source>
</reference>
<dbReference type="EMBL" id="LGUI01000002">
    <property type="protein sequence ID" value="PNE34096.1"/>
    <property type="molecule type" value="Genomic_DNA"/>
</dbReference>
<dbReference type="GO" id="GO:0030638">
    <property type="term" value="P:polyketide metabolic process"/>
    <property type="evidence" value="ECO:0007669"/>
    <property type="project" value="InterPro"/>
</dbReference>
<evidence type="ECO:0000313" key="4">
    <source>
        <dbReference type="Proteomes" id="UP000528608"/>
    </source>
</evidence>
<dbReference type="OrthoDB" id="9182871at2"/>
<proteinExistence type="predicted"/>
<dbReference type="PANTHER" id="PTHR38436">
    <property type="entry name" value="POLYKETIDE CYCLASE SNOAL-LIKE DOMAIN"/>
    <property type="match status" value="1"/>
</dbReference>
<protein>
    <submittedName>
        <fullName evidence="2">SnoaL-like polyketide cyclase</fullName>
    </submittedName>
    <submittedName>
        <fullName evidence="1">Steroid delta-isomerase-like uncharacterized protein</fullName>
    </submittedName>
</protein>
<dbReference type="EMBL" id="JACHJF010000014">
    <property type="protein sequence ID" value="MBB5120792.1"/>
    <property type="molecule type" value="Genomic_DNA"/>
</dbReference>
<keyword evidence="3" id="KW-1185">Reference proteome</keyword>
<dbReference type="Proteomes" id="UP000235945">
    <property type="component" value="Unassembled WGS sequence"/>
</dbReference>
<keyword evidence="1" id="KW-0413">Isomerase</keyword>
<dbReference type="AlphaFoldDB" id="A0A2N8NZ92"/>
<dbReference type="SUPFAM" id="SSF54427">
    <property type="entry name" value="NTF2-like"/>
    <property type="match status" value="1"/>
</dbReference>
<dbReference type="Proteomes" id="UP000528608">
    <property type="component" value="Unassembled WGS sequence"/>
</dbReference>